<feature type="compositionally biased region" description="Polar residues" evidence="5">
    <location>
        <begin position="1"/>
        <end position="21"/>
    </location>
</feature>
<evidence type="ECO:0008006" key="8">
    <source>
        <dbReference type="Google" id="ProtNLM"/>
    </source>
</evidence>
<evidence type="ECO:0000256" key="4">
    <source>
        <dbReference type="ARBA" id="ARBA00023002"/>
    </source>
</evidence>
<evidence type="ECO:0000256" key="5">
    <source>
        <dbReference type="SAM" id="MobiDB-lite"/>
    </source>
</evidence>
<dbReference type="PANTHER" id="PTHR42877:SF8">
    <property type="entry name" value="MONOOXYGENASE"/>
    <property type="match status" value="1"/>
</dbReference>
<sequence>MTANGKVESNANGSTHHTVNGVNGRLNGSYLAAEAPHSTNETSSHVHINGTSNRVNGSYVDQFDNDTPKKDRQRLRVTIIGAGVSGISMAYKLQKHLKDYVEIHILEKSPELGGTWFENRYPGCACDVPSHCYQFSFAPNPDWSRFYASSQEIQAYLDGVARHFDLRKFIKFNTTVTKAEWSEDSGTWSVNTADGSTLVSEILVNASGILNNFQMPNIDGFENFAGPVLHTANWDSSVNLSGQRVGVIGAGASSVQLLPEIQTEARKISVFIRTPSWISPPVALPEANRPGHTYGTDEKEAFRNDDEEYLETRKGLESQFNGMFQAFFKADPEQKTMRQRFETRMRSLIQDKTLQDQLIPKFEAGCRRINPGERYLLTLQEPNVEPVFDGIEKITSSGIVAGGVEYPADVLIAATGFNTSFRPRFPILGRNGVNLQDLWADEPTSYCGTGVSGFPNYMVFLGPNTPISNGSLMGPIEATGDYFIRILSKVIRQRVKSFDVRPEAQSDFDKHTQQFMKNMVWTGTCRSWFKKGVTGKVSALWPGSSLHYMQCLAEDRWEDYDWRYDGERYLYWREGFSWIEQPEKDPLGIEQREYATSMTTIPHRSSDLSFYLQKAESLPPGAVAFVPLAHEQKQYVEGELKIPSTMEESEKKGVSDVIKDQTCASAESIKSIKNIEALRPSVMVPV</sequence>
<feature type="region of interest" description="Disordered" evidence="5">
    <location>
        <begin position="1"/>
        <end position="69"/>
    </location>
</feature>
<feature type="compositionally biased region" description="Polar residues" evidence="5">
    <location>
        <begin position="37"/>
        <end position="56"/>
    </location>
</feature>
<keyword evidence="2" id="KW-0285">Flavoprotein</keyword>
<proteinExistence type="inferred from homology"/>
<evidence type="ECO:0000313" key="7">
    <source>
        <dbReference type="Proteomes" id="UP001169217"/>
    </source>
</evidence>
<dbReference type="PANTHER" id="PTHR42877">
    <property type="entry name" value="L-ORNITHINE N(5)-MONOOXYGENASE-RELATED"/>
    <property type="match status" value="1"/>
</dbReference>
<keyword evidence="4" id="KW-0560">Oxidoreductase</keyword>
<keyword evidence="7" id="KW-1185">Reference proteome</keyword>
<comment type="caution">
    <text evidence="6">The sequence shown here is derived from an EMBL/GenBank/DDBJ whole genome shotgun (WGS) entry which is preliminary data.</text>
</comment>
<dbReference type="InterPro" id="IPR051209">
    <property type="entry name" value="FAD-bind_Monooxygenase_sf"/>
</dbReference>
<accession>A0ABQ9PHH2</accession>
<gene>
    <name evidence="6" type="ORF">CLIM01_11436</name>
</gene>
<dbReference type="Proteomes" id="UP001169217">
    <property type="component" value="Unassembled WGS sequence"/>
</dbReference>
<dbReference type="Pfam" id="PF00743">
    <property type="entry name" value="FMO-like"/>
    <property type="match status" value="1"/>
</dbReference>
<keyword evidence="3" id="KW-0274">FAD</keyword>
<evidence type="ECO:0000256" key="3">
    <source>
        <dbReference type="ARBA" id="ARBA00022827"/>
    </source>
</evidence>
<name>A0ABQ9PHH2_9PEZI</name>
<evidence type="ECO:0000256" key="1">
    <source>
        <dbReference type="ARBA" id="ARBA00010139"/>
    </source>
</evidence>
<organism evidence="6 7">
    <name type="scientific">Colletotrichum limetticola</name>
    <dbReference type="NCBI Taxonomy" id="1209924"/>
    <lineage>
        <taxon>Eukaryota</taxon>
        <taxon>Fungi</taxon>
        <taxon>Dikarya</taxon>
        <taxon>Ascomycota</taxon>
        <taxon>Pezizomycotina</taxon>
        <taxon>Sordariomycetes</taxon>
        <taxon>Hypocreomycetidae</taxon>
        <taxon>Glomerellales</taxon>
        <taxon>Glomerellaceae</taxon>
        <taxon>Colletotrichum</taxon>
        <taxon>Colletotrichum acutatum species complex</taxon>
    </lineage>
</organism>
<evidence type="ECO:0000313" key="6">
    <source>
        <dbReference type="EMBL" id="KAK0371216.1"/>
    </source>
</evidence>
<evidence type="ECO:0000256" key="2">
    <source>
        <dbReference type="ARBA" id="ARBA00022630"/>
    </source>
</evidence>
<dbReference type="EMBL" id="JARUPT010000464">
    <property type="protein sequence ID" value="KAK0371216.1"/>
    <property type="molecule type" value="Genomic_DNA"/>
</dbReference>
<dbReference type="Gene3D" id="3.50.50.60">
    <property type="entry name" value="FAD/NAD(P)-binding domain"/>
    <property type="match status" value="3"/>
</dbReference>
<reference evidence="6" key="1">
    <citation type="submission" date="2023-04" db="EMBL/GenBank/DDBJ databases">
        <title>Colletotrichum limetticola genome sequence.</title>
        <authorList>
            <person name="Baroncelli R."/>
        </authorList>
    </citation>
    <scope>NUCLEOTIDE SEQUENCE</scope>
    <source>
        <strain evidence="6">KLA-Anderson</strain>
    </source>
</reference>
<protein>
    <recommendedName>
        <fullName evidence="8">Monooxygenase</fullName>
    </recommendedName>
</protein>
<dbReference type="InterPro" id="IPR036188">
    <property type="entry name" value="FAD/NAD-bd_sf"/>
</dbReference>
<comment type="similarity">
    <text evidence="1">Belongs to the FAD-binding monooxygenase family.</text>
</comment>
<dbReference type="SUPFAM" id="SSF51905">
    <property type="entry name" value="FAD/NAD(P)-binding domain"/>
    <property type="match status" value="2"/>
</dbReference>
<dbReference type="InterPro" id="IPR020946">
    <property type="entry name" value="Flavin_mOase-like"/>
</dbReference>